<dbReference type="GO" id="GO:0005739">
    <property type="term" value="C:mitochondrion"/>
    <property type="evidence" value="ECO:0007669"/>
    <property type="project" value="GOC"/>
</dbReference>
<sequence>MSMRRFSTFRSLQKATEEVVNVLDQAPNRASTWSHSQASRASVIKHAKFLQKDLSKQPRAPAAIELIAKEPVRFVNDRIAVCQGNKGHGQGHPKVYINLEAKRPHSCGYCGLRYAMESYKDEI</sequence>
<dbReference type="Gene3D" id="2.60.260.40">
    <property type="entry name" value="q5lls5 like domains"/>
    <property type="match status" value="1"/>
</dbReference>
<feature type="domain" description="Zinc finger CHCC-type" evidence="1">
    <location>
        <begin position="78"/>
        <end position="114"/>
    </location>
</feature>
<gene>
    <name evidence="2" type="ORF">BN1211_4442</name>
    <name evidence="3" type="ORF">CYBJADRAFT_25040</name>
</gene>
<dbReference type="AlphaFoldDB" id="A0A0H5CGV1"/>
<evidence type="ECO:0000313" key="3">
    <source>
        <dbReference type="EMBL" id="ODV71916.1"/>
    </source>
</evidence>
<protein>
    <recommendedName>
        <fullName evidence="1">Zinc finger CHCC-type domain-containing protein</fullName>
    </recommendedName>
</protein>
<dbReference type="Proteomes" id="UP000094389">
    <property type="component" value="Unassembled WGS sequence"/>
</dbReference>
<name>A0A0H5CGV1_CYBJN</name>
<reference evidence="2" key="1">
    <citation type="submission" date="2014-12" db="EMBL/GenBank/DDBJ databases">
        <authorList>
            <person name="Jaenicke S."/>
        </authorList>
    </citation>
    <scope>NUCLEOTIDE SEQUENCE [LARGE SCALE GENOMIC DNA]</scope>
    <source>
        <strain evidence="2">CBS1600</strain>
    </source>
</reference>
<dbReference type="Pfam" id="PF10276">
    <property type="entry name" value="zf-CHCC"/>
    <property type="match status" value="1"/>
</dbReference>
<organism evidence="2 4">
    <name type="scientific">Cyberlindnera jadinii (strain ATCC 18201 / CBS 1600 / BCRC 20928 / JCM 3617 / NBRC 0987 / NRRL Y-1542)</name>
    <name type="common">Torula yeast</name>
    <name type="synonym">Candida utilis</name>
    <dbReference type="NCBI Taxonomy" id="983966"/>
    <lineage>
        <taxon>Eukaryota</taxon>
        <taxon>Fungi</taxon>
        <taxon>Dikarya</taxon>
        <taxon>Ascomycota</taxon>
        <taxon>Saccharomycotina</taxon>
        <taxon>Saccharomycetes</taxon>
        <taxon>Phaffomycetales</taxon>
        <taxon>Phaffomycetaceae</taxon>
        <taxon>Cyberlindnera</taxon>
    </lineage>
</organism>
<dbReference type="GeneID" id="30992001"/>
<dbReference type="STRING" id="983966.A0A0H5CGV1"/>
<dbReference type="Proteomes" id="UP000038830">
    <property type="component" value="Unassembled WGS sequence"/>
</dbReference>
<evidence type="ECO:0000259" key="1">
    <source>
        <dbReference type="Pfam" id="PF10276"/>
    </source>
</evidence>
<evidence type="ECO:0000313" key="5">
    <source>
        <dbReference type="Proteomes" id="UP000094389"/>
    </source>
</evidence>
<accession>A0A1E4RXE7</accession>
<dbReference type="EMBL" id="KV453937">
    <property type="protein sequence ID" value="ODV71916.1"/>
    <property type="molecule type" value="Genomic_DNA"/>
</dbReference>
<evidence type="ECO:0000313" key="4">
    <source>
        <dbReference type="Proteomes" id="UP000038830"/>
    </source>
</evidence>
<dbReference type="GO" id="GO:0006120">
    <property type="term" value="P:mitochondrial electron transport, NADH to ubiquinone"/>
    <property type="evidence" value="ECO:0007669"/>
    <property type="project" value="TreeGrafter"/>
</dbReference>
<keyword evidence="5" id="KW-1185">Reference proteome</keyword>
<dbReference type="PANTHER" id="PTHR13156">
    <property type="entry name" value="NADH-UBIQUINONE OXIDOREDUCTASE 13 KD-A SUBUNIT"/>
    <property type="match status" value="1"/>
</dbReference>
<dbReference type="OrthoDB" id="307899at2759"/>
<reference evidence="3 5" key="3">
    <citation type="journal article" date="2016" name="Proc. Natl. Acad. Sci. U.S.A.">
        <title>Comparative genomics of biotechnologically important yeasts.</title>
        <authorList>
            <person name="Riley R."/>
            <person name="Haridas S."/>
            <person name="Wolfe K.H."/>
            <person name="Lopes M.R."/>
            <person name="Hittinger C.T."/>
            <person name="Goeker M."/>
            <person name="Salamov A.A."/>
            <person name="Wisecaver J.H."/>
            <person name="Long T.M."/>
            <person name="Calvey C.H."/>
            <person name="Aerts A.L."/>
            <person name="Barry K.W."/>
            <person name="Choi C."/>
            <person name="Clum A."/>
            <person name="Coughlan A.Y."/>
            <person name="Deshpande S."/>
            <person name="Douglass A.P."/>
            <person name="Hanson S.J."/>
            <person name="Klenk H.-P."/>
            <person name="LaButti K.M."/>
            <person name="Lapidus A."/>
            <person name="Lindquist E.A."/>
            <person name="Lipzen A.M."/>
            <person name="Meier-Kolthoff J.P."/>
            <person name="Ohm R.A."/>
            <person name="Otillar R.P."/>
            <person name="Pangilinan J.L."/>
            <person name="Peng Y."/>
            <person name="Rokas A."/>
            <person name="Rosa C.A."/>
            <person name="Scheuner C."/>
            <person name="Sibirny A.A."/>
            <person name="Slot J.C."/>
            <person name="Stielow J.B."/>
            <person name="Sun H."/>
            <person name="Kurtzman C.P."/>
            <person name="Blackwell M."/>
            <person name="Grigoriev I.V."/>
            <person name="Jeffries T.W."/>
        </authorList>
    </citation>
    <scope>NUCLEOTIDE SEQUENCE [LARGE SCALE GENOMIC DNA]</scope>
    <source>
        <strain evidence="5">ATCC 18201 / CBS 1600 / BCRC 20928 / JCM 3617 / NBRC 0987 / NRRL Y-1542</strain>
        <strain evidence="3">NRRL Y-1542</strain>
    </source>
</reference>
<dbReference type="EMBL" id="CDQK01000005">
    <property type="protein sequence ID" value="CEP23784.1"/>
    <property type="molecule type" value="Genomic_DNA"/>
</dbReference>
<dbReference type="RefSeq" id="XP_020068955.1">
    <property type="nucleotide sequence ID" value="XM_020217605.1"/>
</dbReference>
<evidence type="ECO:0000313" key="2">
    <source>
        <dbReference type="EMBL" id="CEP23784.1"/>
    </source>
</evidence>
<dbReference type="InterPro" id="IPR019401">
    <property type="entry name" value="Znf_CHCC"/>
</dbReference>
<proteinExistence type="predicted"/>
<dbReference type="OMA" id="TPFANEH"/>
<dbReference type="PANTHER" id="PTHR13156:SF0">
    <property type="entry name" value="NADH DEHYDROGENASE [UBIQUINONE] IRON-SULFUR PROTEIN 6, MITOCHONDRIAL"/>
    <property type="match status" value="1"/>
</dbReference>
<reference evidence="4" key="2">
    <citation type="journal article" date="2015" name="J. Biotechnol.">
        <title>The structure of the Cyberlindnera jadinii genome and its relation to Candida utilis analyzed by the occurrence of single nucleotide polymorphisms.</title>
        <authorList>
            <person name="Rupp O."/>
            <person name="Brinkrolf K."/>
            <person name="Buerth C."/>
            <person name="Kunigo M."/>
            <person name="Schneider J."/>
            <person name="Jaenicke S."/>
            <person name="Goesmann A."/>
            <person name="Puehler A."/>
            <person name="Jaeger K.-E."/>
            <person name="Ernst J.F."/>
        </authorList>
    </citation>
    <scope>NUCLEOTIDE SEQUENCE [LARGE SCALE GENOMIC DNA]</scope>
    <source>
        <strain evidence="4">ATCC 18201 / CBS 1600 / BCRC 20928 / JCM 3617 / NBRC 0987 / NRRL Y-1542</strain>
    </source>
</reference>
<accession>A0A0H5CGV1</accession>